<dbReference type="AlphaFoldDB" id="A0A8S4PFL6"/>
<name>A0A8S4PFL6_OWEFU</name>
<accession>A0A8S4PFL6</accession>
<comment type="caution">
    <text evidence="1">The sequence shown here is derived from an EMBL/GenBank/DDBJ whole genome shotgun (WGS) entry which is preliminary data.</text>
</comment>
<gene>
    <name evidence="1" type="ORF">OFUS_LOCUS17386</name>
</gene>
<keyword evidence="2" id="KW-1185">Reference proteome</keyword>
<evidence type="ECO:0000313" key="2">
    <source>
        <dbReference type="Proteomes" id="UP000749559"/>
    </source>
</evidence>
<organism evidence="1 2">
    <name type="scientific">Owenia fusiformis</name>
    <name type="common">Polychaete worm</name>
    <dbReference type="NCBI Taxonomy" id="6347"/>
    <lineage>
        <taxon>Eukaryota</taxon>
        <taxon>Metazoa</taxon>
        <taxon>Spiralia</taxon>
        <taxon>Lophotrochozoa</taxon>
        <taxon>Annelida</taxon>
        <taxon>Polychaeta</taxon>
        <taxon>Sedentaria</taxon>
        <taxon>Canalipalpata</taxon>
        <taxon>Sabellida</taxon>
        <taxon>Oweniida</taxon>
        <taxon>Oweniidae</taxon>
        <taxon>Owenia</taxon>
    </lineage>
</organism>
<sequence length="126" mass="14707">PFPPAIHERISQSKTRRPRDISFILKSLQYMLKKKLKIDSQVFLQDKTNPFITHFNYLLQFKASIIFDKSFTIHAFNCNIIEYSVTLLFSFDFVSPLITTFSQSLVAHTHQFAQNPCNRPPIVTNK</sequence>
<proteinExistence type="predicted"/>
<reference evidence="1" key="1">
    <citation type="submission" date="2022-03" db="EMBL/GenBank/DDBJ databases">
        <authorList>
            <person name="Martin C."/>
        </authorList>
    </citation>
    <scope>NUCLEOTIDE SEQUENCE</scope>
</reference>
<dbReference type="Proteomes" id="UP000749559">
    <property type="component" value="Unassembled WGS sequence"/>
</dbReference>
<dbReference type="EMBL" id="CAIIXF020000008">
    <property type="protein sequence ID" value="CAH1792424.1"/>
    <property type="molecule type" value="Genomic_DNA"/>
</dbReference>
<evidence type="ECO:0000313" key="1">
    <source>
        <dbReference type="EMBL" id="CAH1792424.1"/>
    </source>
</evidence>
<protein>
    <submittedName>
        <fullName evidence="1">Uncharacterized protein</fullName>
    </submittedName>
</protein>
<feature type="non-terminal residue" evidence="1">
    <location>
        <position position="1"/>
    </location>
</feature>